<dbReference type="Proteomes" id="UP000008210">
    <property type="component" value="Chromosome 2"/>
</dbReference>
<dbReference type="PANTHER" id="PTHR42928:SF5">
    <property type="entry name" value="BLR1237 PROTEIN"/>
    <property type="match status" value="1"/>
</dbReference>
<evidence type="ECO:0000313" key="4">
    <source>
        <dbReference type="Proteomes" id="UP000008210"/>
    </source>
</evidence>
<protein>
    <submittedName>
        <fullName evidence="3">Probable extra-cytoplasmic solute receptor</fullName>
    </submittedName>
</protein>
<dbReference type="HOGENOM" id="CLU_045683_0_0_4"/>
<dbReference type="CDD" id="cd07012">
    <property type="entry name" value="PBP2_Bug_TTT"/>
    <property type="match status" value="1"/>
</dbReference>
<evidence type="ECO:0000256" key="2">
    <source>
        <dbReference type="SAM" id="SignalP"/>
    </source>
</evidence>
<dbReference type="KEGG" id="reh:H16_B0391"/>
<proteinExistence type="inferred from homology"/>
<feature type="signal peptide" evidence="2">
    <location>
        <begin position="1"/>
        <end position="38"/>
    </location>
</feature>
<dbReference type="Gene3D" id="3.40.190.10">
    <property type="entry name" value="Periplasmic binding protein-like II"/>
    <property type="match status" value="1"/>
</dbReference>
<dbReference type="SUPFAM" id="SSF53850">
    <property type="entry name" value="Periplasmic binding protein-like II"/>
    <property type="match status" value="1"/>
</dbReference>
<dbReference type="InterPro" id="IPR042100">
    <property type="entry name" value="Bug_dom1"/>
</dbReference>
<evidence type="ECO:0000256" key="1">
    <source>
        <dbReference type="ARBA" id="ARBA00006987"/>
    </source>
</evidence>
<keyword evidence="4" id="KW-1185">Reference proteome</keyword>
<accession>Q0K484</accession>
<dbReference type="STRING" id="381666.H16_B0391"/>
<dbReference type="Gene3D" id="3.40.190.150">
    <property type="entry name" value="Bordetella uptake gene, domain 1"/>
    <property type="match status" value="1"/>
</dbReference>
<dbReference type="Pfam" id="PF03401">
    <property type="entry name" value="TctC"/>
    <property type="match status" value="1"/>
</dbReference>
<keyword evidence="2" id="KW-0732">Signal</keyword>
<dbReference type="eggNOG" id="COG3181">
    <property type="taxonomic scope" value="Bacteria"/>
</dbReference>
<feature type="chain" id="PRO_5004174440" evidence="2">
    <location>
        <begin position="39"/>
        <end position="337"/>
    </location>
</feature>
<sequence length="337" mass="35870">MAFHLPRLPYWRRWRLMATCVAACAVAAASAWMQPALAQAAYPNRPVKIIVSLPPGSGTDTTARFVAQALSAKFHQPFVVENRPGANGFIGARAAAEAAPDGYTLFVGSNSTMVTNVAVFRNLPYDPVKDFAPVERIARFALVVVVPTGSPFRTLAELVDGARKAPRKLNYAAGSPGYQVFVELLNERFGIHAAPIAYKGTAPAMTDVAVGQVDYSMAEISAVMPLVRAGRLRALAVTDTHRLKELPEVPTVAESGAPGFDVSAWTGVFAPANVPAPIIKSLSDAVRAALQAPAGVKFVESLGGTVYTGSTTRLRDFQLAEIQRTRDIVKTAGIPVE</sequence>
<dbReference type="AlphaFoldDB" id="Q0K484"/>
<dbReference type="InterPro" id="IPR005064">
    <property type="entry name" value="BUG"/>
</dbReference>
<organism evidence="3 4">
    <name type="scientific">Cupriavidus necator (strain ATCC 17699 / DSM 428 / KCTC 22496 / NCIMB 10442 / H16 / Stanier 337)</name>
    <name type="common">Ralstonia eutropha</name>
    <dbReference type="NCBI Taxonomy" id="381666"/>
    <lineage>
        <taxon>Bacteria</taxon>
        <taxon>Pseudomonadati</taxon>
        <taxon>Pseudomonadota</taxon>
        <taxon>Betaproteobacteria</taxon>
        <taxon>Burkholderiales</taxon>
        <taxon>Burkholderiaceae</taxon>
        <taxon>Cupriavidus</taxon>
    </lineage>
</organism>
<name>Q0K484_CUPNH</name>
<dbReference type="PANTHER" id="PTHR42928">
    <property type="entry name" value="TRICARBOXYLATE-BINDING PROTEIN"/>
    <property type="match status" value="1"/>
</dbReference>
<evidence type="ECO:0000313" key="3">
    <source>
        <dbReference type="EMBL" id="CAJ95190.1"/>
    </source>
</evidence>
<comment type="similarity">
    <text evidence="1">Belongs to the UPF0065 (bug) family.</text>
</comment>
<reference evidence="3 4" key="1">
    <citation type="journal article" date="2006" name="Nat. Biotechnol.">
        <title>Genome sequence of the bioplastic-producing 'Knallgas' bacterium Ralstonia eutropha H16.</title>
        <authorList>
            <person name="Pohlmann A."/>
            <person name="Fricke W.F."/>
            <person name="Reinecke F."/>
            <person name="Kusian B."/>
            <person name="Liesegang H."/>
            <person name="Cramm R."/>
            <person name="Eitinger T."/>
            <person name="Ewering C."/>
            <person name="Potter M."/>
            <person name="Schwartz E."/>
            <person name="Strittmatter A."/>
            <person name="Voss I."/>
            <person name="Gottschalk G."/>
            <person name="Steinbuechel A."/>
            <person name="Friedrich B."/>
            <person name="Bowien B."/>
        </authorList>
    </citation>
    <scope>NUCLEOTIDE SEQUENCE [LARGE SCALE GENOMIC DNA]</scope>
    <source>
        <strain evidence="4">ATCC 17699 / DSM 428 / KCTC 22496 / NCIMB 10442 / H16 / Stanier 337</strain>
    </source>
</reference>
<keyword evidence="3" id="KW-0675">Receptor</keyword>
<dbReference type="PIRSF" id="PIRSF017082">
    <property type="entry name" value="YflP"/>
    <property type="match status" value="1"/>
</dbReference>
<dbReference type="EMBL" id="AM260480">
    <property type="protein sequence ID" value="CAJ95190.1"/>
    <property type="molecule type" value="Genomic_DNA"/>
</dbReference>
<gene>
    <name evidence="3" type="ordered locus">H16_B0391</name>
</gene>